<gene>
    <name evidence="2" type="ORF">TVY486_0801370</name>
</gene>
<feature type="region of interest" description="Disordered" evidence="1">
    <location>
        <begin position="237"/>
        <end position="305"/>
    </location>
</feature>
<evidence type="ECO:0000313" key="2">
    <source>
        <dbReference type="EMBL" id="CCC49528.1"/>
    </source>
</evidence>
<dbReference type="VEuPathDB" id="TriTrypDB:TvY486_0801370"/>
<dbReference type="EMBL" id="HE573024">
    <property type="protein sequence ID" value="CCC49528.1"/>
    <property type="molecule type" value="Genomic_DNA"/>
</dbReference>
<reference evidence="2" key="1">
    <citation type="journal article" date="2012" name="Proc. Natl. Acad. Sci. U.S.A.">
        <title>Antigenic diversity is generated by distinct evolutionary mechanisms in African trypanosome species.</title>
        <authorList>
            <person name="Jackson A.P."/>
            <person name="Berry A."/>
            <person name="Aslett M."/>
            <person name="Allison H.C."/>
            <person name="Burton P."/>
            <person name="Vavrova-Anderson J."/>
            <person name="Brown R."/>
            <person name="Browne H."/>
            <person name="Corton N."/>
            <person name="Hauser H."/>
            <person name="Gamble J."/>
            <person name="Gilderthorp R."/>
            <person name="Marcello L."/>
            <person name="McQuillan J."/>
            <person name="Otto T.D."/>
            <person name="Quail M.A."/>
            <person name="Sanders M.J."/>
            <person name="van Tonder A."/>
            <person name="Ginger M.L."/>
            <person name="Field M.C."/>
            <person name="Barry J.D."/>
            <person name="Hertz-Fowler C."/>
            <person name="Berriman M."/>
        </authorList>
    </citation>
    <scope>NUCLEOTIDE SEQUENCE</scope>
    <source>
        <strain evidence="2">Y486</strain>
    </source>
</reference>
<sequence length="604" mass="65196">MRGARAQSGEHSARLPQQWAVTVFPAHTTSERQPQENNNPLAANVGFRGIRALRDKRGETPFKHGGAIRTHEGALAYLMATSPRRLLTACRGMFPMPPKPCFLLQGAWDAMALRPRAVGEMGLTEGLNRPGGRVYNRWRLLRAAGARPGAQVWCRSAERPEGPRREGGPQLQACPKAPKTTNACAEQSAMLSRRANGPLRFNGFCEDGSRALLEAKKRAAAPEATNPWANMVLDPAPEESGQRCGQAGRVAQSEARRKAIGSSSGGGGAQLWSARGGAGKRAASTQTAEGARQRHCHHKSSEPRSAHLAALASEAGRVAKGMRTEPGWGQRMPIMRRLGEFTKKHGLEMSEEHVPLFIVSLNPAKSSAVQHTRALLSLMAGGKAPPWMFLSGLRRAAAYPTRQVRPMMRWGLGLVCAALLCGSRGSQRVAGAKLRCCRRKTLSSTRATATPLLSTGRFAKNTRGRRAQSSALRGDRGCGLQHSEKSDFQSDGWGRARRTWFARGGKNHGALRHDGALNKAGPACPRCRGGDRTGLWLENSDAAGEARGSAGTAAPHRAVSGTLGRHLDSTKPVGLMKGTRGLWPNPLVRPRRARAELRRQGRFL</sequence>
<feature type="compositionally biased region" description="Basic and acidic residues" evidence="1">
    <location>
        <begin position="158"/>
        <end position="167"/>
    </location>
</feature>
<proteinExistence type="predicted"/>
<feature type="region of interest" description="Disordered" evidence="1">
    <location>
        <begin position="158"/>
        <end position="178"/>
    </location>
</feature>
<name>G0U0D0_TRYVY</name>
<accession>G0U0D0</accession>
<evidence type="ECO:0000256" key="1">
    <source>
        <dbReference type="SAM" id="MobiDB-lite"/>
    </source>
</evidence>
<protein>
    <submittedName>
        <fullName evidence="2">Uncharacterized protein</fullName>
    </submittedName>
</protein>
<feature type="region of interest" description="Disordered" evidence="1">
    <location>
        <begin position="461"/>
        <end position="484"/>
    </location>
</feature>
<organism evidence="2">
    <name type="scientific">Trypanosoma vivax (strain Y486)</name>
    <dbReference type="NCBI Taxonomy" id="1055687"/>
    <lineage>
        <taxon>Eukaryota</taxon>
        <taxon>Discoba</taxon>
        <taxon>Euglenozoa</taxon>
        <taxon>Kinetoplastea</taxon>
        <taxon>Metakinetoplastina</taxon>
        <taxon>Trypanosomatida</taxon>
        <taxon>Trypanosomatidae</taxon>
        <taxon>Trypanosoma</taxon>
        <taxon>Duttonella</taxon>
    </lineage>
</organism>
<dbReference type="AlphaFoldDB" id="G0U0D0"/>